<comment type="caution">
    <text evidence="3">The sequence shown here is derived from an EMBL/GenBank/DDBJ whole genome shotgun (WGS) entry which is preliminary data.</text>
</comment>
<feature type="compositionally biased region" description="Pro residues" evidence="1">
    <location>
        <begin position="10"/>
        <end position="22"/>
    </location>
</feature>
<gene>
    <name evidence="3" type="ORF">Aco04nite_91270</name>
</gene>
<evidence type="ECO:0000313" key="3">
    <source>
        <dbReference type="EMBL" id="GIM84410.1"/>
    </source>
</evidence>
<keyword evidence="2" id="KW-0472">Membrane</keyword>
<reference evidence="3" key="1">
    <citation type="submission" date="2021-03" db="EMBL/GenBank/DDBJ databases">
        <title>Whole genome shotgun sequence of Actinoplanes consettensis NBRC 14913.</title>
        <authorList>
            <person name="Komaki H."/>
            <person name="Tamura T."/>
        </authorList>
    </citation>
    <scope>NUCLEOTIDE SEQUENCE</scope>
    <source>
        <strain evidence="3">NBRC 14913</strain>
    </source>
</reference>
<proteinExistence type="predicted"/>
<evidence type="ECO:0008006" key="5">
    <source>
        <dbReference type="Google" id="ProtNLM"/>
    </source>
</evidence>
<keyword evidence="2" id="KW-0812">Transmembrane</keyword>
<keyword evidence="2" id="KW-1133">Transmembrane helix</keyword>
<evidence type="ECO:0000256" key="1">
    <source>
        <dbReference type="SAM" id="MobiDB-lite"/>
    </source>
</evidence>
<accession>A0A919VZ51</accession>
<evidence type="ECO:0000313" key="4">
    <source>
        <dbReference type="Proteomes" id="UP000680865"/>
    </source>
</evidence>
<feature type="transmembrane region" description="Helical" evidence="2">
    <location>
        <begin position="43"/>
        <end position="76"/>
    </location>
</feature>
<organism evidence="3 4">
    <name type="scientific">Winogradskya consettensis</name>
    <dbReference type="NCBI Taxonomy" id="113560"/>
    <lineage>
        <taxon>Bacteria</taxon>
        <taxon>Bacillati</taxon>
        <taxon>Actinomycetota</taxon>
        <taxon>Actinomycetes</taxon>
        <taxon>Micromonosporales</taxon>
        <taxon>Micromonosporaceae</taxon>
        <taxon>Winogradskya</taxon>
    </lineage>
</organism>
<sequence length="128" mass="12927">MQPGQDDPNQQPPGSFPPPPPSYGAQPPYGAGPTPPQNTQGLVGMILGIAAIPLLCCFYLGLPLGIAAVVVSYLGLNKAKAGLATNRSQALAGLICGAIAVVLGIAGLIYSIVAGTWNMSSYSDFGSN</sequence>
<dbReference type="EMBL" id="BOQP01000066">
    <property type="protein sequence ID" value="GIM84410.1"/>
    <property type="molecule type" value="Genomic_DNA"/>
</dbReference>
<feature type="region of interest" description="Disordered" evidence="1">
    <location>
        <begin position="1"/>
        <end position="36"/>
    </location>
</feature>
<protein>
    <recommendedName>
        <fullName evidence="5">DUF4190 domain-containing protein</fullName>
    </recommendedName>
</protein>
<keyword evidence="4" id="KW-1185">Reference proteome</keyword>
<evidence type="ECO:0000256" key="2">
    <source>
        <dbReference type="SAM" id="Phobius"/>
    </source>
</evidence>
<feature type="compositionally biased region" description="Low complexity" evidence="1">
    <location>
        <begin position="23"/>
        <end position="32"/>
    </location>
</feature>
<dbReference type="Proteomes" id="UP000680865">
    <property type="component" value="Unassembled WGS sequence"/>
</dbReference>
<feature type="transmembrane region" description="Helical" evidence="2">
    <location>
        <begin position="88"/>
        <end position="113"/>
    </location>
</feature>
<name>A0A919VZ51_9ACTN</name>
<dbReference type="AlphaFoldDB" id="A0A919VZ51"/>
<dbReference type="RefSeq" id="WP_213003428.1">
    <property type="nucleotide sequence ID" value="NZ_BAAATW010000021.1"/>
</dbReference>